<keyword evidence="3" id="KW-0614">Plasmid</keyword>
<feature type="region of interest" description="Disordered" evidence="1">
    <location>
        <begin position="40"/>
        <end position="69"/>
    </location>
</feature>
<proteinExistence type="predicted"/>
<dbReference type="EMBL" id="CP017904">
    <property type="protein sequence ID" value="ARP21730.1"/>
    <property type="molecule type" value="Genomic_DNA"/>
</dbReference>
<protein>
    <submittedName>
        <fullName evidence="3">Uncharacterized protein</fullName>
    </submittedName>
</protein>
<accession>A0A1W6UVZ6</accession>
<geneLocation type="plasmid" evidence="3">
    <name>pL289</name>
</geneLocation>
<name>A0A1W6UVZ6_VIBAL</name>
<feature type="compositionally biased region" description="Basic and acidic residues" evidence="1">
    <location>
        <begin position="46"/>
        <end position="61"/>
    </location>
</feature>
<organism evidence="3">
    <name type="scientific">Vibrio alginolyticus</name>
    <dbReference type="NCBI Taxonomy" id="663"/>
    <lineage>
        <taxon>Bacteria</taxon>
        <taxon>Pseudomonadati</taxon>
        <taxon>Pseudomonadota</taxon>
        <taxon>Gammaproteobacteria</taxon>
        <taxon>Vibrionales</taxon>
        <taxon>Vibrionaceae</taxon>
        <taxon>Vibrio</taxon>
    </lineage>
</organism>
<gene>
    <name evidence="2" type="ORF">K05K4_50210</name>
    <name evidence="3" type="ORF">K05K4_50460</name>
</gene>
<dbReference type="EMBL" id="CP017904">
    <property type="protein sequence ID" value="ARP21750.1"/>
    <property type="molecule type" value="Genomic_DNA"/>
</dbReference>
<reference evidence="3" key="1">
    <citation type="submission" date="2016-10" db="EMBL/GenBank/DDBJ databases">
        <title>The High Quality Genome of Vibrio alginolyticus K01M1.</title>
        <authorList>
            <person name="Wendling C."/>
            <person name="Chibani C.M."/>
            <person name="Hertel R."/>
            <person name="Sproer C."/>
            <person name="Bunk B."/>
            <person name="Overmann J."/>
            <person name="Roth O."/>
            <person name="Liesegang H."/>
        </authorList>
    </citation>
    <scope>NUCLEOTIDE SEQUENCE</scope>
    <source>
        <strain evidence="3">K05K4</strain>
        <plasmid evidence="3">pL289</plasmid>
    </source>
</reference>
<evidence type="ECO:0000313" key="2">
    <source>
        <dbReference type="EMBL" id="ARP21730.1"/>
    </source>
</evidence>
<evidence type="ECO:0000313" key="3">
    <source>
        <dbReference type="EMBL" id="ARP21750.1"/>
    </source>
</evidence>
<dbReference type="AlphaFoldDB" id="A0A1W6UVZ6"/>
<dbReference type="RefSeq" id="WP_086048384.1">
    <property type="nucleotide sequence ID" value="NZ_CP017893.1"/>
</dbReference>
<sequence>MKIKVLARGYNSPDFMKSLKNDNSLDSLIDRVEKIVKSDMQQTQDTAKEEISAAQSFRDENDSSNGFKM</sequence>
<evidence type="ECO:0000256" key="1">
    <source>
        <dbReference type="SAM" id="MobiDB-lite"/>
    </source>
</evidence>